<evidence type="ECO:0000313" key="2">
    <source>
        <dbReference type="Proteomes" id="UP000265618"/>
    </source>
</evidence>
<organism evidence="1 2">
    <name type="scientific">Kipferlia bialata</name>
    <dbReference type="NCBI Taxonomy" id="797122"/>
    <lineage>
        <taxon>Eukaryota</taxon>
        <taxon>Metamonada</taxon>
        <taxon>Carpediemonas-like organisms</taxon>
        <taxon>Kipferlia</taxon>
    </lineage>
</organism>
<dbReference type="AlphaFoldDB" id="A0A9K3CR45"/>
<dbReference type="EMBL" id="BDIP01000302">
    <property type="protein sequence ID" value="GIQ81081.1"/>
    <property type="molecule type" value="Genomic_DNA"/>
</dbReference>
<protein>
    <submittedName>
        <fullName evidence="1">Uncharacterized protein</fullName>
    </submittedName>
</protein>
<reference evidence="1 2" key="1">
    <citation type="journal article" date="2018" name="PLoS ONE">
        <title>The draft genome of Kipferlia bialata reveals reductive genome evolution in fornicate parasites.</title>
        <authorList>
            <person name="Tanifuji G."/>
            <person name="Takabayashi S."/>
            <person name="Kume K."/>
            <person name="Takagi M."/>
            <person name="Nakayama T."/>
            <person name="Kamikawa R."/>
            <person name="Inagaki Y."/>
            <person name="Hashimoto T."/>
        </authorList>
    </citation>
    <scope>NUCLEOTIDE SEQUENCE [LARGE SCALE GENOMIC DNA]</scope>
    <source>
        <strain evidence="1">NY0173</strain>
    </source>
</reference>
<accession>A0A9K3CR45</accession>
<dbReference type="Proteomes" id="UP000265618">
    <property type="component" value="Unassembled WGS sequence"/>
</dbReference>
<gene>
    <name evidence="1" type="ORF">KIPB_001983</name>
</gene>
<keyword evidence="2" id="KW-1185">Reference proteome</keyword>
<sequence>MTAMGGVSVIQLETEDDLIHRPSVLSTCCPGSLFVAFNIPGSLRLRMEALLCSIVFFTGHHNNNYIGWRC</sequence>
<name>A0A9K3CR45_9EUKA</name>
<comment type="caution">
    <text evidence="1">The sequence shown here is derived from an EMBL/GenBank/DDBJ whole genome shotgun (WGS) entry which is preliminary data.</text>
</comment>
<evidence type="ECO:0000313" key="1">
    <source>
        <dbReference type="EMBL" id="GIQ81081.1"/>
    </source>
</evidence>
<proteinExistence type="predicted"/>